<dbReference type="GO" id="GO:0020037">
    <property type="term" value="F:heme binding"/>
    <property type="evidence" value="ECO:0007669"/>
    <property type="project" value="InterPro"/>
</dbReference>
<keyword evidence="4" id="KW-1185">Reference proteome</keyword>
<dbReference type="PANTHER" id="PTHR42071">
    <property type="entry name" value="PROTOGLOBIN DOMAIN-CONTAINING PROTEIN"/>
    <property type="match status" value="1"/>
</dbReference>
<dbReference type="Gene3D" id="1.10.490.10">
    <property type="entry name" value="Globins"/>
    <property type="match status" value="1"/>
</dbReference>
<accession>A0A813V9M9</accession>
<dbReference type="Proteomes" id="UP000663828">
    <property type="component" value="Unassembled WGS sequence"/>
</dbReference>
<comment type="caution">
    <text evidence="3">The sequence shown here is derived from an EMBL/GenBank/DDBJ whole genome shotgun (WGS) entry which is preliminary data.</text>
</comment>
<sequence>MTEHIDKTRLLTDIRYRFNYLSRFLHFTHDDIVILNEISKIILPLTSVIVDTVYRKLFSFDITKQYLLLRHCCSDSHPNDSNFYSDAIEFRKNMLSKYLHCILTQKEWDDSFLEYLSYIGKIHTFNSGSPLIHVDFIHINALCGFLQSILIDKLCKSENVDQNLKQNGIQAIIKFFSIQNDFMRSHYE</sequence>
<dbReference type="InterPro" id="IPR044398">
    <property type="entry name" value="Globin-sensor_dom"/>
</dbReference>
<protein>
    <recommendedName>
        <fullName evidence="1">Globin-sensor domain-containing protein</fullName>
    </recommendedName>
</protein>
<dbReference type="OrthoDB" id="10027058at2759"/>
<evidence type="ECO:0000313" key="3">
    <source>
        <dbReference type="EMBL" id="CAF0834373.1"/>
    </source>
</evidence>
<organism evidence="3 4">
    <name type="scientific">Adineta ricciae</name>
    <name type="common">Rotifer</name>
    <dbReference type="NCBI Taxonomy" id="249248"/>
    <lineage>
        <taxon>Eukaryota</taxon>
        <taxon>Metazoa</taxon>
        <taxon>Spiralia</taxon>
        <taxon>Gnathifera</taxon>
        <taxon>Rotifera</taxon>
        <taxon>Eurotatoria</taxon>
        <taxon>Bdelloidea</taxon>
        <taxon>Adinetida</taxon>
        <taxon>Adinetidae</taxon>
        <taxon>Adineta</taxon>
    </lineage>
</organism>
<evidence type="ECO:0000259" key="1">
    <source>
        <dbReference type="Pfam" id="PF11563"/>
    </source>
</evidence>
<dbReference type="Pfam" id="PF11563">
    <property type="entry name" value="Protoglobin"/>
    <property type="match status" value="1"/>
</dbReference>
<dbReference type="EMBL" id="CAJNOR010000192">
    <property type="protein sequence ID" value="CAF0834373.1"/>
    <property type="molecule type" value="Genomic_DNA"/>
</dbReference>
<dbReference type="EMBL" id="CAJNOJ010000008">
    <property type="protein sequence ID" value="CAF0772188.1"/>
    <property type="molecule type" value="Genomic_DNA"/>
</dbReference>
<dbReference type="AlphaFoldDB" id="A0A813V9M9"/>
<dbReference type="Proteomes" id="UP000663852">
    <property type="component" value="Unassembled WGS sequence"/>
</dbReference>
<proteinExistence type="predicted"/>
<evidence type="ECO:0000313" key="2">
    <source>
        <dbReference type="EMBL" id="CAF0772188.1"/>
    </source>
</evidence>
<dbReference type="GO" id="GO:0019825">
    <property type="term" value="F:oxygen binding"/>
    <property type="evidence" value="ECO:0007669"/>
    <property type="project" value="InterPro"/>
</dbReference>
<reference evidence="3" key="1">
    <citation type="submission" date="2021-02" db="EMBL/GenBank/DDBJ databases">
        <authorList>
            <person name="Nowell W R."/>
        </authorList>
    </citation>
    <scope>NUCLEOTIDE SEQUENCE</scope>
</reference>
<evidence type="ECO:0000313" key="4">
    <source>
        <dbReference type="Proteomes" id="UP000663828"/>
    </source>
</evidence>
<feature type="domain" description="Globin-sensor" evidence="1">
    <location>
        <begin position="16"/>
        <end position="188"/>
    </location>
</feature>
<gene>
    <name evidence="2" type="ORF">EDS130_LOCUS3377</name>
    <name evidence="3" type="ORF">XAT740_LOCUS4629</name>
</gene>
<dbReference type="PANTHER" id="PTHR42071:SF1">
    <property type="entry name" value="GLOBIN-SENSOR DOMAIN-CONTAINING PROTEIN"/>
    <property type="match status" value="1"/>
</dbReference>
<name>A0A813V9M9_ADIRI</name>
<dbReference type="InterPro" id="IPR012292">
    <property type="entry name" value="Globin/Proto"/>
</dbReference>